<dbReference type="Proteomes" id="UP000261600">
    <property type="component" value="Unplaced"/>
</dbReference>
<keyword evidence="4 5" id="KW-0833">Ubl conjugation pathway</keyword>
<dbReference type="InterPro" id="IPR035983">
    <property type="entry name" value="Hect_E3_ubiquitin_ligase"/>
</dbReference>
<dbReference type="PANTHER" id="PTHR45700:SF8">
    <property type="entry name" value="HECT-TYPE E3 UBIQUITIN TRANSFERASE"/>
    <property type="match status" value="1"/>
</dbReference>
<feature type="active site" description="Glycyl thioester intermediate" evidence="5">
    <location>
        <position position="639"/>
    </location>
</feature>
<dbReference type="GO" id="GO:0061630">
    <property type="term" value="F:ubiquitin protein ligase activity"/>
    <property type="evidence" value="ECO:0007669"/>
    <property type="project" value="UniProtKB-EC"/>
</dbReference>
<dbReference type="FunFam" id="3.30.2410.10:FF:000003">
    <property type="entry name" value="probable E3 ubiquitin-protein ligase HERC4 isoform X1"/>
    <property type="match status" value="1"/>
</dbReference>
<keyword evidence="3" id="KW-0808">Transferase</keyword>
<dbReference type="Pfam" id="PF00632">
    <property type="entry name" value="HECT"/>
    <property type="match status" value="1"/>
</dbReference>
<protein>
    <recommendedName>
        <fullName evidence="2">HECT-type E3 ubiquitin transferase</fullName>
        <ecNumber evidence="2">2.3.2.26</ecNumber>
    </recommendedName>
</protein>
<keyword evidence="8" id="KW-1185">Reference proteome</keyword>
<dbReference type="InterPro" id="IPR000569">
    <property type="entry name" value="HECT_dom"/>
</dbReference>
<dbReference type="Gene3D" id="3.30.2160.10">
    <property type="entry name" value="Hect, E3 ligase catalytic domain"/>
    <property type="match status" value="1"/>
</dbReference>
<dbReference type="InterPro" id="IPR044611">
    <property type="entry name" value="E3A/B/C-like"/>
</dbReference>
<evidence type="ECO:0000256" key="1">
    <source>
        <dbReference type="ARBA" id="ARBA00000885"/>
    </source>
</evidence>
<dbReference type="Gene3D" id="3.30.2410.10">
    <property type="entry name" value="Hect, E3 ligase catalytic domain"/>
    <property type="match status" value="1"/>
</dbReference>
<organism evidence="7 8">
    <name type="scientific">Monopterus albus</name>
    <name type="common">Swamp eel</name>
    <dbReference type="NCBI Taxonomy" id="43700"/>
    <lineage>
        <taxon>Eukaryota</taxon>
        <taxon>Metazoa</taxon>
        <taxon>Chordata</taxon>
        <taxon>Craniata</taxon>
        <taxon>Vertebrata</taxon>
        <taxon>Euteleostomi</taxon>
        <taxon>Actinopterygii</taxon>
        <taxon>Neopterygii</taxon>
        <taxon>Teleostei</taxon>
        <taxon>Neoteleostei</taxon>
        <taxon>Acanthomorphata</taxon>
        <taxon>Anabantaria</taxon>
        <taxon>Synbranchiformes</taxon>
        <taxon>Synbranchidae</taxon>
        <taxon>Monopterus</taxon>
    </lineage>
</organism>
<evidence type="ECO:0000256" key="4">
    <source>
        <dbReference type="ARBA" id="ARBA00022786"/>
    </source>
</evidence>
<evidence type="ECO:0000256" key="5">
    <source>
        <dbReference type="PROSITE-ProRule" id="PRU00104"/>
    </source>
</evidence>
<dbReference type="Gene3D" id="3.90.1750.10">
    <property type="entry name" value="Hect, E3 ligase catalytic domains"/>
    <property type="match status" value="1"/>
</dbReference>
<accession>A0A3Q3IRN4</accession>
<evidence type="ECO:0000313" key="7">
    <source>
        <dbReference type="Ensembl" id="ENSMALP00000007768.1"/>
    </source>
</evidence>
<dbReference type="Ensembl" id="ENSMALT00000007933.1">
    <property type="protein sequence ID" value="ENSMALP00000007768.1"/>
    <property type="gene ID" value="ENSMALG00000005522.1"/>
</dbReference>
<dbReference type="PANTHER" id="PTHR45700">
    <property type="entry name" value="UBIQUITIN-PROTEIN LIGASE E3C"/>
    <property type="match status" value="1"/>
</dbReference>
<dbReference type="GO" id="GO:0000209">
    <property type="term" value="P:protein polyubiquitination"/>
    <property type="evidence" value="ECO:0007669"/>
    <property type="project" value="InterPro"/>
</dbReference>
<dbReference type="EC" id="2.3.2.26" evidence="2"/>
<dbReference type="CDD" id="cd00078">
    <property type="entry name" value="HECTc"/>
    <property type="match status" value="1"/>
</dbReference>
<evidence type="ECO:0000313" key="8">
    <source>
        <dbReference type="Proteomes" id="UP000261600"/>
    </source>
</evidence>
<proteinExistence type="predicted"/>
<dbReference type="SUPFAM" id="SSF56204">
    <property type="entry name" value="Hect, E3 ligase catalytic domain"/>
    <property type="match status" value="1"/>
</dbReference>
<dbReference type="SMART" id="SM00119">
    <property type="entry name" value="HECTc"/>
    <property type="match status" value="1"/>
</dbReference>
<feature type="domain" description="HECT" evidence="6">
    <location>
        <begin position="346"/>
        <end position="670"/>
    </location>
</feature>
<name>A0A3Q3IRN4_MONAL</name>
<dbReference type="PROSITE" id="PS50237">
    <property type="entry name" value="HECT"/>
    <property type="match status" value="1"/>
</dbReference>
<comment type="catalytic activity">
    <reaction evidence="1">
        <text>S-ubiquitinyl-[E2 ubiquitin-conjugating enzyme]-L-cysteine + [acceptor protein]-L-lysine = [E2 ubiquitin-conjugating enzyme]-L-cysteine + N(6)-ubiquitinyl-[acceptor protein]-L-lysine.</text>
        <dbReference type="EC" id="2.3.2.26"/>
    </reaction>
</comment>
<dbReference type="STRING" id="43700.ENSMALP00000007768"/>
<reference evidence="7" key="2">
    <citation type="submission" date="2025-09" db="UniProtKB">
        <authorList>
            <consortium name="Ensembl"/>
        </authorList>
    </citation>
    <scope>IDENTIFICATION</scope>
</reference>
<reference evidence="7" key="1">
    <citation type="submission" date="2025-08" db="UniProtKB">
        <authorList>
            <consortium name="Ensembl"/>
        </authorList>
    </citation>
    <scope>IDENTIFICATION</scope>
</reference>
<sequence>MQEKNWCTYGSLFRINILSAKVNEESNTADVSNENQHCLETMIDRWTSQHDSKAWKKIKQEIHSTFSSASCLNKLFLDQSKDKHFHTSAKYPGLKLSIARRAFKNLVKRDDVWSEVEAAVLHLLHSLDMKSVGVEGLRVYLLLNEFLHAVQKNKRRQNTKLADAVAAAVLSLSAESLQVIGDWWSSLSPSTMAKYVGVWKQALSVNLSFEPVPRDSVRNLLLVLQYMYNTNSRIAEPHRIPESHFCLLLDQDFLYEDLELWRLQSQHLTVPAQPLILCNFSIVMDMQSKKMVFDKNAEYTKLEQMNFNMWNLLWGIIPDPQDLLFILDLRRDSVLEDTFDQLAAAHHSVYKRQLMVCFDKNLELDNINTKDLFHEVFHEMMSAESGMFMYNDSETLAWFPSNATQGHEKYFLLGVLCGLALYNQCIIHLPFPLALFKKLLDVKPSLEDMKEFSPTVGKSLQDILEDKDDDGEDQYLYFSISWDGTDVDLDPDNPEQTVTSQNKREFVNAYVNHAFNTSVEGVFREFKRGFFQVCDRELVKLFRPEELQGVLVGKDFHDWEKLKQSTCYEGQYHENHPTIRMFWEVFEELTEDQKKTFLWFVTGFERVPILGMEHIKISVRVKHVHNLSYDEYYPETHTCYSVLELPLYSSKEIMQTKLKEALSNNRRMYK</sequence>
<evidence type="ECO:0000256" key="3">
    <source>
        <dbReference type="ARBA" id="ARBA00022679"/>
    </source>
</evidence>
<dbReference type="AlphaFoldDB" id="A0A3Q3IRN4"/>
<evidence type="ECO:0000256" key="2">
    <source>
        <dbReference type="ARBA" id="ARBA00012485"/>
    </source>
</evidence>
<evidence type="ECO:0000259" key="6">
    <source>
        <dbReference type="PROSITE" id="PS50237"/>
    </source>
</evidence>